<evidence type="ECO:0000313" key="7">
    <source>
        <dbReference type="EMBL" id="MBD3920584.1"/>
    </source>
</evidence>
<keyword evidence="2 4" id="KW-0808">Transferase</keyword>
<dbReference type="CDD" id="cd02440">
    <property type="entry name" value="AdoMet_MTases"/>
    <property type="match status" value="1"/>
</dbReference>
<feature type="domain" description="PABS" evidence="6">
    <location>
        <begin position="18"/>
        <end position="252"/>
    </location>
</feature>
<comment type="caution">
    <text evidence="4">Lacks conserved residue(s) required for the propagation of feature annotation.</text>
</comment>
<dbReference type="NCBIfam" id="TIGR00417">
    <property type="entry name" value="speE"/>
    <property type="match status" value="1"/>
</dbReference>
<keyword evidence="8" id="KW-1185">Reference proteome</keyword>
<feature type="binding site" evidence="4">
    <location>
        <position position="103"/>
    </location>
    <ligand>
        <name>spermidine</name>
        <dbReference type="ChEBI" id="CHEBI:57834"/>
    </ligand>
</feature>
<feature type="binding site" evidence="4">
    <location>
        <position position="123"/>
    </location>
    <ligand>
        <name>S-methyl-5'-thioadenosine</name>
        <dbReference type="ChEBI" id="CHEBI:17509"/>
    </ligand>
</feature>
<dbReference type="Pfam" id="PF17284">
    <property type="entry name" value="Spermine_synt_N"/>
    <property type="match status" value="1"/>
</dbReference>
<dbReference type="SUPFAM" id="SSF53335">
    <property type="entry name" value="S-adenosyl-L-methionine-dependent methyltransferases"/>
    <property type="match status" value="1"/>
</dbReference>
<comment type="catalytic activity">
    <reaction evidence="4">
        <text>S-adenosyl 3-(methylsulfanyl)propylamine + putrescine = S-methyl-5'-thioadenosine + spermidine + H(+)</text>
        <dbReference type="Rhea" id="RHEA:12721"/>
        <dbReference type="ChEBI" id="CHEBI:15378"/>
        <dbReference type="ChEBI" id="CHEBI:17509"/>
        <dbReference type="ChEBI" id="CHEBI:57443"/>
        <dbReference type="ChEBI" id="CHEBI:57834"/>
        <dbReference type="ChEBI" id="CHEBI:326268"/>
        <dbReference type="EC" id="2.5.1.16"/>
    </reaction>
</comment>
<dbReference type="Gene3D" id="2.30.140.10">
    <property type="entry name" value="Spermidine synthase, tetramerisation domain"/>
    <property type="match status" value="1"/>
</dbReference>
<keyword evidence="3 4" id="KW-0620">Polyamine biosynthesis</keyword>
<evidence type="ECO:0000256" key="5">
    <source>
        <dbReference type="PROSITE-ProRule" id="PRU00354"/>
    </source>
</evidence>
<accession>A0ABR8N284</accession>
<dbReference type="InterPro" id="IPR037163">
    <property type="entry name" value="Spermidine_synt_N_sf"/>
</dbReference>
<dbReference type="InterPro" id="IPR001045">
    <property type="entry name" value="Spermi_synthase"/>
</dbReference>
<comment type="function">
    <text evidence="4">Catalyzes the irreversible transfer of a propylamine group from the amino donor S-adenosylmethioninamine (decarboxy-AdoMet) to putrescine (1,4-diaminobutane) to yield spermidine.</text>
</comment>
<dbReference type="PANTHER" id="PTHR11558">
    <property type="entry name" value="SPERMIDINE/SPERMINE SYNTHASE"/>
    <property type="match status" value="1"/>
</dbReference>
<feature type="binding site" evidence="4">
    <location>
        <begin position="154"/>
        <end position="155"/>
    </location>
    <ligand>
        <name>S-methyl-5'-thioadenosine</name>
        <dbReference type="ChEBI" id="CHEBI:17509"/>
    </ligand>
</feature>
<evidence type="ECO:0000256" key="4">
    <source>
        <dbReference type="HAMAP-Rule" id="MF_00198"/>
    </source>
</evidence>
<keyword evidence="4" id="KW-0745">Spermidine biosynthesis</keyword>
<reference evidence="7 8" key="1">
    <citation type="submission" date="2020-09" db="EMBL/GenBank/DDBJ databases">
        <title>Paenibacillus sp. strain PR3 16S rRNA gene Genome sequencing and assembly.</title>
        <authorList>
            <person name="Kim J."/>
        </authorList>
    </citation>
    <scope>NUCLEOTIDE SEQUENCE [LARGE SCALE GENOMIC DNA]</scope>
    <source>
        <strain evidence="7 8">PR3</strain>
    </source>
</reference>
<evidence type="ECO:0000256" key="1">
    <source>
        <dbReference type="ARBA" id="ARBA00007867"/>
    </source>
</evidence>
<dbReference type="EMBL" id="JACXZA010000004">
    <property type="protein sequence ID" value="MBD3920584.1"/>
    <property type="molecule type" value="Genomic_DNA"/>
</dbReference>
<dbReference type="HAMAP" id="MF_00198">
    <property type="entry name" value="Spermidine_synth"/>
    <property type="match status" value="1"/>
</dbReference>
<comment type="caution">
    <text evidence="7">The sequence shown here is derived from an EMBL/GenBank/DDBJ whole genome shotgun (WGS) entry which is preliminary data.</text>
</comment>
<organism evidence="7 8">
    <name type="scientific">Paenibacillus terricola</name>
    <dbReference type="NCBI Taxonomy" id="2763503"/>
    <lineage>
        <taxon>Bacteria</taxon>
        <taxon>Bacillati</taxon>
        <taxon>Bacillota</taxon>
        <taxon>Bacilli</taxon>
        <taxon>Bacillales</taxon>
        <taxon>Paenibacillaceae</taxon>
        <taxon>Paenibacillus</taxon>
    </lineage>
</organism>
<evidence type="ECO:0000313" key="8">
    <source>
        <dbReference type="Proteomes" id="UP000609346"/>
    </source>
</evidence>
<dbReference type="NCBIfam" id="NF002010">
    <property type="entry name" value="PRK00811.1"/>
    <property type="match status" value="1"/>
</dbReference>
<evidence type="ECO:0000256" key="3">
    <source>
        <dbReference type="ARBA" id="ARBA00023115"/>
    </source>
</evidence>
<feature type="active site" description="Proton acceptor" evidence="4 5">
    <location>
        <position position="172"/>
    </location>
</feature>
<protein>
    <recommendedName>
        <fullName evidence="4">Polyamine aminopropyltransferase</fullName>
    </recommendedName>
    <alternativeName>
        <fullName evidence="4">Putrescine aminopropyltransferase</fullName>
        <shortName evidence="4">PAPT</shortName>
    </alternativeName>
    <alternativeName>
        <fullName evidence="4">Spermidine synthase</fullName>
        <shortName evidence="4">SPDS</shortName>
        <shortName evidence="4">SPDSY</shortName>
        <ecNumber evidence="4">2.5.1.16</ecNumber>
    </alternativeName>
</protein>
<sequence>MTNKKSSLTGFLKEPNGELWLWDDLPQLHMETGYLVEQLLHYEQSAYQEISIVETKGFGRMFVLDGTPQVTTKDGFVYNEMITHIPMVTHPAPKRIAMIGGGDCGPASVALKYNTVEHIEIAEIDQRVIEVCKTWMPNAAVVANDKRVQLTYADGYRWIQARKKAFDVLLIDRSDPYGPAITLYKPAFYQYVHDSLSDDGIVVIQSGSPYYNGSTLRSTVRSLQRLFPIVRTYLCFIPSFPGGIWSFTLASKQYEPLDADLSRLRDEDAKYITPELFRSAFVLPRYVRGLLS</sequence>
<dbReference type="RefSeq" id="WP_191204874.1">
    <property type="nucleotide sequence ID" value="NZ_JACXZA010000004.1"/>
</dbReference>
<dbReference type="PANTHER" id="PTHR11558:SF11">
    <property type="entry name" value="SPERMIDINE SYNTHASE"/>
    <property type="match status" value="1"/>
</dbReference>
<feature type="binding site" evidence="4">
    <location>
        <position position="48"/>
    </location>
    <ligand>
        <name>S-methyl-5'-thioadenosine</name>
        <dbReference type="ChEBI" id="CHEBI:17509"/>
    </ligand>
</feature>
<dbReference type="Pfam" id="PF01564">
    <property type="entry name" value="Spermine_synth"/>
    <property type="match status" value="1"/>
</dbReference>
<feature type="binding site" evidence="4">
    <location>
        <position position="179"/>
    </location>
    <ligand>
        <name>S-methyl-5'-thioadenosine</name>
        <dbReference type="ChEBI" id="CHEBI:17509"/>
    </ligand>
</feature>
<dbReference type="PROSITE" id="PS51006">
    <property type="entry name" value="PABS_2"/>
    <property type="match status" value="1"/>
</dbReference>
<comment type="subunit">
    <text evidence="4">Homodimer or homotetramer.</text>
</comment>
<dbReference type="Gene3D" id="3.40.50.150">
    <property type="entry name" value="Vaccinia Virus protein VP39"/>
    <property type="match status" value="1"/>
</dbReference>
<evidence type="ECO:0000256" key="2">
    <source>
        <dbReference type="ARBA" id="ARBA00022679"/>
    </source>
</evidence>
<name>A0ABR8N284_9BACL</name>
<comment type="pathway">
    <text evidence="4">Amine and polyamine biosynthesis; spermidine biosynthesis; spermidine from putrescine: step 1/1.</text>
</comment>
<dbReference type="InterPro" id="IPR030374">
    <property type="entry name" value="PABS"/>
</dbReference>
<dbReference type="InterPro" id="IPR035246">
    <property type="entry name" value="Spermidine_synt_N"/>
</dbReference>
<evidence type="ECO:0000259" key="6">
    <source>
        <dbReference type="PROSITE" id="PS51006"/>
    </source>
</evidence>
<gene>
    <name evidence="4 7" type="primary">speE</name>
    <name evidence="7" type="ORF">H8B09_17605</name>
</gene>
<dbReference type="Proteomes" id="UP000609346">
    <property type="component" value="Unassembled WGS sequence"/>
</dbReference>
<comment type="similarity">
    <text evidence="1 4">Belongs to the spermidine/spermine synthase family.</text>
</comment>
<dbReference type="GO" id="GO:0004766">
    <property type="term" value="F:spermidine synthase activity"/>
    <property type="evidence" value="ECO:0007669"/>
    <property type="project" value="UniProtKB-EC"/>
</dbReference>
<dbReference type="EC" id="2.5.1.16" evidence="4"/>
<dbReference type="InterPro" id="IPR029063">
    <property type="entry name" value="SAM-dependent_MTases_sf"/>
</dbReference>
<proteinExistence type="inferred from homology"/>